<feature type="transmembrane region" description="Helical" evidence="7">
    <location>
        <begin position="148"/>
        <end position="171"/>
    </location>
</feature>
<dbReference type="GO" id="GO:0016020">
    <property type="term" value="C:membrane"/>
    <property type="evidence" value="ECO:0007669"/>
    <property type="project" value="UniProtKB-SubCell"/>
</dbReference>
<name>A0A6J2SZY7_DROLE</name>
<evidence type="ECO:0000313" key="10">
    <source>
        <dbReference type="RefSeq" id="XP_030369409.1"/>
    </source>
</evidence>
<comment type="subcellular location">
    <subcellularLocation>
        <location evidence="2">Cytoplasmic vesicle</location>
        <location evidence="2">Secretory vesicle</location>
        <location evidence="2">Synaptic vesicle</location>
    </subcellularLocation>
    <subcellularLocation>
        <location evidence="1 7">Membrane</location>
        <topology evidence="1 7">Multi-pass membrane protein</topology>
    </subcellularLocation>
</comment>
<keyword evidence="6 7" id="KW-0472">Membrane</keyword>
<feature type="region of interest" description="Disordered" evidence="8">
    <location>
        <begin position="1"/>
        <end position="25"/>
    </location>
</feature>
<dbReference type="PANTHER" id="PTHR19317">
    <property type="entry name" value="PRENYLATED RAB ACCEPTOR 1-RELATED"/>
    <property type="match status" value="1"/>
</dbReference>
<evidence type="ECO:0000256" key="4">
    <source>
        <dbReference type="ARBA" id="ARBA00022692"/>
    </source>
</evidence>
<evidence type="ECO:0000313" key="9">
    <source>
        <dbReference type="Proteomes" id="UP000504634"/>
    </source>
</evidence>
<dbReference type="GO" id="GO:0008021">
    <property type="term" value="C:synaptic vesicle"/>
    <property type="evidence" value="ECO:0007669"/>
    <property type="project" value="UniProtKB-SubCell"/>
</dbReference>
<feature type="transmembrane region" description="Helical" evidence="7">
    <location>
        <begin position="95"/>
        <end position="123"/>
    </location>
</feature>
<accession>A0A6J2SZY7</accession>
<dbReference type="GO" id="GO:0005794">
    <property type="term" value="C:Golgi apparatus"/>
    <property type="evidence" value="ECO:0007669"/>
    <property type="project" value="TreeGrafter"/>
</dbReference>
<evidence type="ECO:0000256" key="5">
    <source>
        <dbReference type="ARBA" id="ARBA00022989"/>
    </source>
</evidence>
<dbReference type="GeneID" id="115620345"/>
<evidence type="ECO:0000256" key="8">
    <source>
        <dbReference type="SAM" id="MobiDB-lite"/>
    </source>
</evidence>
<organism evidence="9 10">
    <name type="scientific">Drosophila lebanonensis</name>
    <name type="common">Fruit fly</name>
    <name type="synonym">Scaptodrosophila lebanonensis</name>
    <dbReference type="NCBI Taxonomy" id="7225"/>
    <lineage>
        <taxon>Eukaryota</taxon>
        <taxon>Metazoa</taxon>
        <taxon>Ecdysozoa</taxon>
        <taxon>Arthropoda</taxon>
        <taxon>Hexapoda</taxon>
        <taxon>Insecta</taxon>
        <taxon>Pterygota</taxon>
        <taxon>Neoptera</taxon>
        <taxon>Endopterygota</taxon>
        <taxon>Diptera</taxon>
        <taxon>Brachycera</taxon>
        <taxon>Muscomorpha</taxon>
        <taxon>Ephydroidea</taxon>
        <taxon>Drosophilidae</taxon>
        <taxon>Scaptodrosophila</taxon>
    </lineage>
</organism>
<sequence length="203" mass="22469">MDPTKIDISGDMDSQPPPARVLSGGGRTSNRFSFDLQSLPRLQNLPSPLELVQMVRESLRPWLVFFNVSNFKTAPSMPRLSNRVSRNLTYFQSNYIFVFIVLMIYCLITSPLILLVLAGAAYACHKIRTGNRTITAVGREITPKQQLLIVNLTAAPVLFLVGAGSVLFWTLGASCFVIACHAIFYNIDAIVTEENEGFLAEVV</sequence>
<protein>
    <recommendedName>
        <fullName evidence="7">PRA1 family protein</fullName>
    </recommendedName>
</protein>
<dbReference type="PANTHER" id="PTHR19317:SF0">
    <property type="entry name" value="PRENYLATED RAB ACCEPTOR PROTEIN 1"/>
    <property type="match status" value="1"/>
</dbReference>
<gene>
    <name evidence="10" type="primary">LOC115620345</name>
</gene>
<keyword evidence="4 7" id="KW-0812">Transmembrane</keyword>
<evidence type="ECO:0000256" key="6">
    <source>
        <dbReference type="ARBA" id="ARBA00023136"/>
    </source>
</evidence>
<reference evidence="10" key="1">
    <citation type="submission" date="2025-08" db="UniProtKB">
        <authorList>
            <consortium name="RefSeq"/>
        </authorList>
    </citation>
    <scope>IDENTIFICATION</scope>
    <source>
        <strain evidence="10">11010-0011.00</strain>
        <tissue evidence="10">Whole body</tissue>
    </source>
</reference>
<keyword evidence="9" id="KW-1185">Reference proteome</keyword>
<dbReference type="Proteomes" id="UP000504634">
    <property type="component" value="Unplaced"/>
</dbReference>
<dbReference type="OrthoDB" id="63113at2759"/>
<comment type="similarity">
    <text evidence="3 7">Belongs to the PRA1 family.</text>
</comment>
<dbReference type="AlphaFoldDB" id="A0A6J2SZY7"/>
<dbReference type="Pfam" id="PF03208">
    <property type="entry name" value="PRA1"/>
    <property type="match status" value="1"/>
</dbReference>
<proteinExistence type="inferred from homology"/>
<dbReference type="InterPro" id="IPR004895">
    <property type="entry name" value="Prenylated_rab_accept_PRA1"/>
</dbReference>
<evidence type="ECO:0000256" key="3">
    <source>
        <dbReference type="ARBA" id="ARBA00006483"/>
    </source>
</evidence>
<evidence type="ECO:0000256" key="7">
    <source>
        <dbReference type="RuleBase" id="RU363107"/>
    </source>
</evidence>
<evidence type="ECO:0000256" key="2">
    <source>
        <dbReference type="ARBA" id="ARBA00004234"/>
    </source>
</evidence>
<keyword evidence="5 7" id="KW-1133">Transmembrane helix</keyword>
<dbReference type="RefSeq" id="XP_030369409.1">
    <property type="nucleotide sequence ID" value="XM_030513549.1"/>
</dbReference>
<evidence type="ECO:0000256" key="1">
    <source>
        <dbReference type="ARBA" id="ARBA00004141"/>
    </source>
</evidence>